<dbReference type="Gene3D" id="2.60.120.10">
    <property type="entry name" value="Jelly Rolls"/>
    <property type="match status" value="1"/>
</dbReference>
<sequence>MTEILDLSRTYLHLNESGAEQLPVDDQFWERVISGALPLPGWLVAVFEFPEADDGEQGDSEMHPLGDEVHLCLSGAMSAVLEYDTGTKVIDFAAGEACQVPRGTWHRLVARQPSRIVSFTFGTGTEHRAAG</sequence>
<dbReference type="OrthoDB" id="512358at2"/>
<dbReference type="AlphaFoldDB" id="A0A4R2Q107"/>
<gene>
    <name evidence="1" type="ORF">EV191_12415</name>
</gene>
<comment type="caution">
    <text evidence="1">The sequence shown here is derived from an EMBL/GenBank/DDBJ whole genome shotgun (WGS) entry which is preliminary data.</text>
</comment>
<dbReference type="Proteomes" id="UP000294911">
    <property type="component" value="Unassembled WGS sequence"/>
</dbReference>
<keyword evidence="2" id="KW-1185">Reference proteome</keyword>
<organism evidence="1 2">
    <name type="scientific">Tamaricihabitans halophyticus</name>
    <dbReference type="NCBI Taxonomy" id="1262583"/>
    <lineage>
        <taxon>Bacteria</taxon>
        <taxon>Bacillati</taxon>
        <taxon>Actinomycetota</taxon>
        <taxon>Actinomycetes</taxon>
        <taxon>Pseudonocardiales</taxon>
        <taxon>Pseudonocardiaceae</taxon>
        <taxon>Tamaricihabitans</taxon>
    </lineage>
</organism>
<proteinExistence type="predicted"/>
<dbReference type="RefSeq" id="WP_132880909.1">
    <property type="nucleotide sequence ID" value="NZ_SLXQ01000024.1"/>
</dbReference>
<protein>
    <submittedName>
        <fullName evidence="1">Cupin domain</fullName>
    </submittedName>
</protein>
<accession>A0A4R2Q107</accession>
<dbReference type="EMBL" id="SLXQ01000024">
    <property type="protein sequence ID" value="TCP42049.1"/>
    <property type="molecule type" value="Genomic_DNA"/>
</dbReference>
<evidence type="ECO:0000313" key="2">
    <source>
        <dbReference type="Proteomes" id="UP000294911"/>
    </source>
</evidence>
<reference evidence="1 2" key="1">
    <citation type="submission" date="2019-03" db="EMBL/GenBank/DDBJ databases">
        <title>Genomic Encyclopedia of Type Strains, Phase IV (KMG-IV): sequencing the most valuable type-strain genomes for metagenomic binning, comparative biology and taxonomic classification.</title>
        <authorList>
            <person name="Goeker M."/>
        </authorList>
    </citation>
    <scope>NUCLEOTIDE SEQUENCE [LARGE SCALE GENOMIC DNA]</scope>
    <source>
        <strain evidence="1 2">DSM 45765</strain>
    </source>
</reference>
<evidence type="ECO:0000313" key="1">
    <source>
        <dbReference type="EMBL" id="TCP42049.1"/>
    </source>
</evidence>
<dbReference type="SUPFAM" id="SSF51182">
    <property type="entry name" value="RmlC-like cupins"/>
    <property type="match status" value="1"/>
</dbReference>
<dbReference type="InterPro" id="IPR014710">
    <property type="entry name" value="RmlC-like_jellyroll"/>
</dbReference>
<dbReference type="InterPro" id="IPR011051">
    <property type="entry name" value="RmlC_Cupin_sf"/>
</dbReference>
<name>A0A4R2Q107_9PSEU</name>